<dbReference type="AlphaFoldDB" id="A0A0F9DKA4"/>
<dbReference type="EMBL" id="LAZR01038989">
    <property type="protein sequence ID" value="KKL18131.1"/>
    <property type="molecule type" value="Genomic_DNA"/>
</dbReference>
<feature type="compositionally biased region" description="Basic and acidic residues" evidence="1">
    <location>
        <begin position="252"/>
        <end position="269"/>
    </location>
</feature>
<proteinExistence type="predicted"/>
<evidence type="ECO:0000313" key="2">
    <source>
        <dbReference type="EMBL" id="KKL18131.1"/>
    </source>
</evidence>
<reference evidence="2" key="1">
    <citation type="journal article" date="2015" name="Nature">
        <title>Complex archaea that bridge the gap between prokaryotes and eukaryotes.</title>
        <authorList>
            <person name="Spang A."/>
            <person name="Saw J.H."/>
            <person name="Jorgensen S.L."/>
            <person name="Zaremba-Niedzwiedzka K."/>
            <person name="Martijn J."/>
            <person name="Lind A.E."/>
            <person name="van Eijk R."/>
            <person name="Schleper C."/>
            <person name="Guy L."/>
            <person name="Ettema T.J."/>
        </authorList>
    </citation>
    <scope>NUCLEOTIDE SEQUENCE</scope>
</reference>
<comment type="caution">
    <text evidence="2">The sequence shown here is derived from an EMBL/GenBank/DDBJ whole genome shotgun (WGS) entry which is preliminary data.</text>
</comment>
<gene>
    <name evidence="2" type="ORF">LCGC14_2478600</name>
</gene>
<feature type="non-terminal residue" evidence="2">
    <location>
        <position position="1"/>
    </location>
</feature>
<accession>A0A0F9DKA4</accession>
<protein>
    <submittedName>
        <fullName evidence="2">Uncharacterized protein</fullName>
    </submittedName>
</protein>
<feature type="region of interest" description="Disordered" evidence="1">
    <location>
        <begin position="234"/>
        <end position="288"/>
    </location>
</feature>
<sequence>KSKEVAKVASPQLPAIPDPKELKEIFDSNFEGITPSFEIIKIPTGGGTFWTVPTEEGEEDSQKELVGVILDHYTVRAYWPGVFSGGNSPPACSSLNGRQGNQPRTDGEFGDCATCKWAQFGTATKPDGNSGRGQACKLKHRVFLLPIGQSIFPYLIPLSVMSATKKYDGSFSTYTVKLAGKLKKLREVKSRIKLTKDTNADGQEYSKAQFSEVPGGLTGEEKKMTAFLSEQLKSAMKSRPFETEEFDEEVKEPETRGPEQREVDREERTGSAPAVEEDGERVKDPWEK</sequence>
<organism evidence="2">
    <name type="scientific">marine sediment metagenome</name>
    <dbReference type="NCBI Taxonomy" id="412755"/>
    <lineage>
        <taxon>unclassified sequences</taxon>
        <taxon>metagenomes</taxon>
        <taxon>ecological metagenomes</taxon>
    </lineage>
</organism>
<evidence type="ECO:0000256" key="1">
    <source>
        <dbReference type="SAM" id="MobiDB-lite"/>
    </source>
</evidence>
<name>A0A0F9DKA4_9ZZZZ</name>